<organism evidence="9 10">
    <name type="scientific">Brevibacillus panacihumi</name>
    <dbReference type="NCBI Taxonomy" id="497735"/>
    <lineage>
        <taxon>Bacteria</taxon>
        <taxon>Bacillati</taxon>
        <taxon>Bacillota</taxon>
        <taxon>Bacilli</taxon>
        <taxon>Bacillales</taxon>
        <taxon>Paenibacillaceae</taxon>
        <taxon>Brevibacillus</taxon>
    </lineage>
</organism>
<comment type="caution">
    <text evidence="9">The sequence shown here is derived from an EMBL/GenBank/DDBJ whole genome shotgun (WGS) entry which is preliminary data.</text>
</comment>
<dbReference type="AlphaFoldDB" id="A0A3M8DDL1"/>
<evidence type="ECO:0000256" key="2">
    <source>
        <dbReference type="ARBA" id="ARBA00006153"/>
    </source>
</evidence>
<dbReference type="Gene3D" id="3.40.630.10">
    <property type="entry name" value="Zn peptidases"/>
    <property type="match status" value="1"/>
</dbReference>
<proteinExistence type="inferred from homology"/>
<evidence type="ECO:0000256" key="3">
    <source>
        <dbReference type="ARBA" id="ARBA00011738"/>
    </source>
</evidence>
<dbReference type="PANTHER" id="PTHR32494:SF19">
    <property type="entry name" value="ALLANTOATE DEIMINASE-RELATED"/>
    <property type="match status" value="1"/>
</dbReference>
<dbReference type="InterPro" id="IPR036264">
    <property type="entry name" value="Bact_exopeptidase_dim_dom"/>
</dbReference>
<dbReference type="Pfam" id="PF07687">
    <property type="entry name" value="M20_dimer"/>
    <property type="match status" value="1"/>
</dbReference>
<dbReference type="InterPro" id="IPR011650">
    <property type="entry name" value="Peptidase_M20_dimer"/>
</dbReference>
<feature type="domain" description="Peptidase M20 dimerisation" evidence="8">
    <location>
        <begin position="211"/>
        <end position="307"/>
    </location>
</feature>
<evidence type="ECO:0000256" key="6">
    <source>
        <dbReference type="ARBA" id="ARBA00023211"/>
    </source>
</evidence>
<evidence type="ECO:0000256" key="5">
    <source>
        <dbReference type="ARBA" id="ARBA00022801"/>
    </source>
</evidence>
<dbReference type="PANTHER" id="PTHR32494">
    <property type="entry name" value="ALLANTOATE DEIMINASE-RELATED"/>
    <property type="match status" value="1"/>
</dbReference>
<feature type="binding site" evidence="7">
    <location>
        <position position="90"/>
    </location>
    <ligand>
        <name>Zn(2+)</name>
        <dbReference type="ChEBI" id="CHEBI:29105"/>
        <label>2</label>
    </ligand>
</feature>
<keyword evidence="6" id="KW-0464">Manganese</keyword>
<dbReference type="InterPro" id="IPR010158">
    <property type="entry name" value="Amidase_Cbmase"/>
</dbReference>
<comment type="subunit">
    <text evidence="3">Homodimer.</text>
</comment>
<dbReference type="GO" id="GO:0016813">
    <property type="term" value="F:hydrolase activity, acting on carbon-nitrogen (but not peptide) bonds, in linear amidines"/>
    <property type="evidence" value="ECO:0007669"/>
    <property type="project" value="InterPro"/>
</dbReference>
<comment type="similarity">
    <text evidence="2">Belongs to the peptidase M20 family.</text>
</comment>
<keyword evidence="5 9" id="KW-0378">Hydrolase</keyword>
<name>A0A3M8DDL1_9BACL</name>
<feature type="binding site" evidence="7">
    <location>
        <position position="125"/>
    </location>
    <ligand>
        <name>Zn(2+)</name>
        <dbReference type="ChEBI" id="CHEBI:29105"/>
        <label>2</label>
    </ligand>
</feature>
<feature type="binding site" evidence="7">
    <location>
        <position position="380"/>
    </location>
    <ligand>
        <name>Zn(2+)</name>
        <dbReference type="ChEBI" id="CHEBI:29105"/>
        <label>2</label>
    </ligand>
</feature>
<evidence type="ECO:0000256" key="4">
    <source>
        <dbReference type="ARBA" id="ARBA00022723"/>
    </source>
</evidence>
<dbReference type="Gene3D" id="3.30.70.360">
    <property type="match status" value="1"/>
</dbReference>
<evidence type="ECO:0000259" key="8">
    <source>
        <dbReference type="Pfam" id="PF07687"/>
    </source>
</evidence>
<dbReference type="PIRSF" id="PIRSF001235">
    <property type="entry name" value="Amidase_carbamoylase"/>
    <property type="match status" value="1"/>
</dbReference>
<dbReference type="SUPFAM" id="SSF53187">
    <property type="entry name" value="Zn-dependent exopeptidases"/>
    <property type="match status" value="1"/>
</dbReference>
<dbReference type="InterPro" id="IPR002933">
    <property type="entry name" value="Peptidase_M20"/>
</dbReference>
<dbReference type="NCBIfam" id="NF006771">
    <property type="entry name" value="PRK09290.1-5"/>
    <property type="match status" value="1"/>
</dbReference>
<dbReference type="GO" id="GO:0046872">
    <property type="term" value="F:metal ion binding"/>
    <property type="evidence" value="ECO:0007669"/>
    <property type="project" value="UniProtKB-KW"/>
</dbReference>
<feature type="binding site" evidence="7">
    <location>
        <position position="90"/>
    </location>
    <ligand>
        <name>Zn(2+)</name>
        <dbReference type="ChEBI" id="CHEBI:29105"/>
        <label>1</label>
    </ligand>
</feature>
<accession>A0A3M8DDL1</accession>
<evidence type="ECO:0000256" key="1">
    <source>
        <dbReference type="ARBA" id="ARBA00001936"/>
    </source>
</evidence>
<evidence type="ECO:0000256" key="7">
    <source>
        <dbReference type="PIRSR" id="PIRSR001235-1"/>
    </source>
</evidence>
<evidence type="ECO:0000313" key="9">
    <source>
        <dbReference type="EMBL" id="RNB85661.1"/>
    </source>
</evidence>
<comment type="cofactor">
    <cofactor evidence="1">
        <name>Mn(2+)</name>
        <dbReference type="ChEBI" id="CHEBI:29035"/>
    </cofactor>
</comment>
<dbReference type="EMBL" id="RHHT01000003">
    <property type="protein sequence ID" value="RNB85661.1"/>
    <property type="molecule type" value="Genomic_DNA"/>
</dbReference>
<dbReference type="NCBIfam" id="TIGR01879">
    <property type="entry name" value="hydantase"/>
    <property type="match status" value="1"/>
</dbReference>
<keyword evidence="7" id="KW-0862">Zinc</keyword>
<feature type="binding site" evidence="7">
    <location>
        <position position="79"/>
    </location>
    <ligand>
        <name>Zn(2+)</name>
        <dbReference type="ChEBI" id="CHEBI:29105"/>
        <label>1</label>
    </ligand>
</feature>
<sequence>MIDAERLWERLMQLGTIGRQAEGGVTRLSFTPEERAAKDLVTRFMQEAGLTVREDEIGNLIGRKEGKNPAAPVVLVGSHIDSVPNGGDFDGPLGVLAGVEILQAMNERGVETEHPIEVIAFTDEEGTRFGYGMLGSRALGGRLQIEELDAQDEEGISIAEAMRHNGLDPAQIGRAKREPGSVKAYVELHIEQGKVLESRGLSVGVVKGIAGPIWVKFTLEGEAGHAGTTPMTMRRDPLAAASEIMLVIEREAARTSSTVGTVGKLQVFPGGANVIPGRVEFTLDLRDVDEAVRTRVEESILREAKEICQRRGVKLLVEDLQRMAPVICSQEVQQAALAACEAEELETMILPSGAGHDGMQLVDFCPVGMIFARSRDGISHNPAEYTSKEDCAKSAAVLYRTVLALASPSPRK</sequence>
<feature type="binding site" evidence="7">
    <location>
        <position position="189"/>
    </location>
    <ligand>
        <name>Zn(2+)</name>
        <dbReference type="ChEBI" id="CHEBI:29105"/>
        <label>1</label>
    </ligand>
</feature>
<dbReference type="Pfam" id="PF01546">
    <property type="entry name" value="Peptidase_M20"/>
    <property type="match status" value="1"/>
</dbReference>
<dbReference type="Proteomes" id="UP000281915">
    <property type="component" value="Unassembled WGS sequence"/>
</dbReference>
<gene>
    <name evidence="9" type="ORF">EDM58_03830</name>
</gene>
<dbReference type="RefSeq" id="WP_122912162.1">
    <property type="nucleotide sequence ID" value="NZ_RHHT01000003.1"/>
</dbReference>
<reference evidence="9 10" key="1">
    <citation type="submission" date="2018-10" db="EMBL/GenBank/DDBJ databases">
        <title>Phylogenomics of Brevibacillus.</title>
        <authorList>
            <person name="Dunlap C."/>
        </authorList>
    </citation>
    <scope>NUCLEOTIDE SEQUENCE [LARGE SCALE GENOMIC DNA]</scope>
    <source>
        <strain evidence="9 10">JCM 15085</strain>
    </source>
</reference>
<keyword evidence="4 7" id="KW-0479">Metal-binding</keyword>
<dbReference type="CDD" id="cd03884">
    <property type="entry name" value="M20_bAS"/>
    <property type="match status" value="1"/>
</dbReference>
<evidence type="ECO:0000313" key="10">
    <source>
        <dbReference type="Proteomes" id="UP000281915"/>
    </source>
</evidence>
<comment type="cofactor">
    <cofactor evidence="7">
        <name>Zn(2+)</name>
        <dbReference type="ChEBI" id="CHEBI:29105"/>
    </cofactor>
    <text evidence="7">Binds 2 Zn(2+) ions per subunit.</text>
</comment>
<protein>
    <submittedName>
        <fullName evidence="9">Zn-dependent hydrolase</fullName>
    </submittedName>
</protein>
<dbReference type="SUPFAM" id="SSF55031">
    <property type="entry name" value="Bacterial exopeptidase dimerisation domain"/>
    <property type="match status" value="1"/>
</dbReference>